<dbReference type="InterPro" id="IPR016036">
    <property type="entry name" value="Malonyl_transacylase_ACP-bd"/>
</dbReference>
<dbReference type="InterPro" id="IPR016035">
    <property type="entry name" value="Acyl_Trfase/lysoPLipase"/>
</dbReference>
<evidence type="ECO:0000256" key="1">
    <source>
        <dbReference type="ARBA" id="ARBA00022450"/>
    </source>
</evidence>
<dbReference type="Gene3D" id="3.40.366.10">
    <property type="entry name" value="Malonyl-Coenzyme A Acyl Carrier Protein, domain 2"/>
    <property type="match status" value="1"/>
</dbReference>
<protein>
    <recommendedName>
        <fullName evidence="3">Malonyl-CoA:ACP transacylase (MAT) domain-containing protein</fullName>
    </recommendedName>
</protein>
<dbReference type="Gene3D" id="3.30.70.3290">
    <property type="match status" value="1"/>
</dbReference>
<evidence type="ECO:0000259" key="3">
    <source>
        <dbReference type="SMART" id="SM00827"/>
    </source>
</evidence>
<organism evidence="4 5">
    <name type="scientific">Streptomyces spongiicola</name>
    <dbReference type="NCBI Taxonomy" id="1690221"/>
    <lineage>
        <taxon>Bacteria</taxon>
        <taxon>Bacillati</taxon>
        <taxon>Actinomycetota</taxon>
        <taxon>Actinomycetes</taxon>
        <taxon>Kitasatosporales</taxon>
        <taxon>Streptomycetaceae</taxon>
        <taxon>Streptomyces</taxon>
    </lineage>
</organism>
<dbReference type="GO" id="GO:0005737">
    <property type="term" value="C:cytoplasm"/>
    <property type="evidence" value="ECO:0007669"/>
    <property type="project" value="TreeGrafter"/>
</dbReference>
<evidence type="ECO:0000313" key="4">
    <source>
        <dbReference type="EMBL" id="GBP99173.1"/>
    </source>
</evidence>
<dbReference type="SUPFAM" id="SSF55048">
    <property type="entry name" value="Probable ACP-binding domain of malonyl-CoA ACP transacylase"/>
    <property type="match status" value="1"/>
</dbReference>
<keyword evidence="1" id="KW-0596">Phosphopantetheine</keyword>
<dbReference type="SUPFAM" id="SSF52151">
    <property type="entry name" value="FabD/lysophospholipase-like"/>
    <property type="match status" value="1"/>
</dbReference>
<sequence>MTVQLFAVAAETEDGLLAAIRGHAARIRSGRDLPSLARYCHDAAAGTTGLAHRAAVAAESYDDLAQGLDKLVQRWADRASAPSPSRQPGLVFVFAGQGAQWDGMGLELLATEPVFRAALRRCDERVRELAGFSVIQQLRAGPAVSRLGEIDVLQPTMVSLQIALVALWRSWHVEPDAVTGHSMGEISAGYAAGALTLDDALMIACRRSALLRRIAGRGALATTELSPEAAHALAASSGGRICVAGENSPRSTVLAGDTDMLTAVVEDLDRRGVYCRMVRGTVASHSHYVDELRDGLATALRSLSPVPSRVPLYSTVTAAPVPGTELGPAYWMRNLREPVRFAAATGRLAEDGHEIFVEVSTHPVLLSSLRQTLESAGRPGEVLPSGRRRTERRAMLSSLGTLFTYGRDPHWPMSAPPAPVLTPYQAAVLEAVRCPRPSPVAAGSG</sequence>
<comment type="caution">
    <text evidence="4">The sequence shown here is derived from an EMBL/GenBank/DDBJ whole genome shotgun (WGS) entry which is preliminary data.</text>
</comment>
<dbReference type="GO" id="GO:0004312">
    <property type="term" value="F:fatty acid synthase activity"/>
    <property type="evidence" value="ECO:0007669"/>
    <property type="project" value="TreeGrafter"/>
</dbReference>
<evidence type="ECO:0000313" key="5">
    <source>
        <dbReference type="Proteomes" id="UP000265354"/>
    </source>
</evidence>
<dbReference type="InterPro" id="IPR014043">
    <property type="entry name" value="Acyl_transferase_dom"/>
</dbReference>
<dbReference type="InterPro" id="IPR050091">
    <property type="entry name" value="PKS_NRPS_Biosynth_Enz"/>
</dbReference>
<name>A0A388SST0_9ACTN</name>
<dbReference type="GO" id="GO:0006633">
    <property type="term" value="P:fatty acid biosynthetic process"/>
    <property type="evidence" value="ECO:0007669"/>
    <property type="project" value="TreeGrafter"/>
</dbReference>
<evidence type="ECO:0000256" key="2">
    <source>
        <dbReference type="ARBA" id="ARBA00022553"/>
    </source>
</evidence>
<dbReference type="EMBL" id="BGZL01000002">
    <property type="protein sequence ID" value="GBP99173.1"/>
    <property type="molecule type" value="Genomic_DNA"/>
</dbReference>
<proteinExistence type="predicted"/>
<accession>A0A388SST0</accession>
<dbReference type="SMART" id="SM00827">
    <property type="entry name" value="PKS_AT"/>
    <property type="match status" value="1"/>
</dbReference>
<keyword evidence="2" id="KW-0597">Phosphoprotein</keyword>
<dbReference type="GO" id="GO:0005886">
    <property type="term" value="C:plasma membrane"/>
    <property type="evidence" value="ECO:0007669"/>
    <property type="project" value="TreeGrafter"/>
</dbReference>
<dbReference type="RefSeq" id="WP_116426782.1">
    <property type="nucleotide sequence ID" value="NZ_BGZL01000002.1"/>
</dbReference>
<dbReference type="PANTHER" id="PTHR43775:SF37">
    <property type="entry name" value="SI:DKEY-61P9.11"/>
    <property type="match status" value="1"/>
</dbReference>
<gene>
    <name evidence="4" type="ORF">SSP531S_05680</name>
</gene>
<dbReference type="GO" id="GO:0071770">
    <property type="term" value="P:DIM/DIP cell wall layer assembly"/>
    <property type="evidence" value="ECO:0007669"/>
    <property type="project" value="TreeGrafter"/>
</dbReference>
<dbReference type="PANTHER" id="PTHR43775">
    <property type="entry name" value="FATTY ACID SYNTHASE"/>
    <property type="match status" value="1"/>
</dbReference>
<dbReference type="Proteomes" id="UP000265354">
    <property type="component" value="Unassembled WGS sequence"/>
</dbReference>
<dbReference type="AlphaFoldDB" id="A0A388SST0"/>
<dbReference type="Pfam" id="PF00698">
    <property type="entry name" value="Acyl_transf_1"/>
    <property type="match status" value="1"/>
</dbReference>
<dbReference type="InterPro" id="IPR001227">
    <property type="entry name" value="Ac_transferase_dom_sf"/>
</dbReference>
<reference evidence="4 5" key="1">
    <citation type="submission" date="2018-07" db="EMBL/GenBank/DDBJ databases">
        <title>Whole Genome Shotgun Sequence of Streptomyces spongiicola strain 531S.</title>
        <authorList>
            <person name="Dohra H."/>
            <person name="Kodani S."/>
        </authorList>
    </citation>
    <scope>NUCLEOTIDE SEQUENCE [LARGE SCALE GENOMIC DNA]</scope>
    <source>
        <strain evidence="4 5">531S</strain>
    </source>
</reference>
<feature type="domain" description="Malonyl-CoA:ACP transacylase (MAT)" evidence="3">
    <location>
        <begin position="93"/>
        <end position="390"/>
    </location>
</feature>